<evidence type="ECO:0000313" key="7">
    <source>
        <dbReference type="EnsemblMetazoa" id="AALFPA23_017270.P25173"/>
    </source>
</evidence>
<dbReference type="PANTHER" id="PTHR46481:SF10">
    <property type="entry name" value="ZINC FINGER BED DOMAIN-CONTAINING PROTEIN 39"/>
    <property type="match status" value="1"/>
</dbReference>
<keyword evidence="3" id="KW-0863">Zinc-finger</keyword>
<evidence type="ECO:0000256" key="1">
    <source>
        <dbReference type="ARBA" id="ARBA00004123"/>
    </source>
</evidence>
<keyword evidence="5" id="KW-0539">Nucleus</keyword>
<evidence type="ECO:0000256" key="5">
    <source>
        <dbReference type="ARBA" id="ARBA00023242"/>
    </source>
</evidence>
<evidence type="ECO:0000256" key="2">
    <source>
        <dbReference type="ARBA" id="ARBA00022723"/>
    </source>
</evidence>
<evidence type="ECO:0000313" key="8">
    <source>
        <dbReference type="Proteomes" id="UP000069940"/>
    </source>
</evidence>
<dbReference type="PANTHER" id="PTHR46481">
    <property type="entry name" value="ZINC FINGER BED DOMAIN-CONTAINING PROTEIN 4"/>
    <property type="match status" value="1"/>
</dbReference>
<dbReference type="Proteomes" id="UP000069940">
    <property type="component" value="Unassembled WGS sequence"/>
</dbReference>
<comment type="subcellular location">
    <subcellularLocation>
        <location evidence="1">Nucleus</location>
    </subcellularLocation>
</comment>
<dbReference type="EnsemblMetazoa" id="AALFPA23_017270.R25173">
    <property type="protein sequence ID" value="AALFPA23_017270.P25173"/>
    <property type="gene ID" value="AALFPA23_017270"/>
</dbReference>
<dbReference type="RefSeq" id="XP_062712042.1">
    <property type="nucleotide sequence ID" value="XM_062856058.1"/>
</dbReference>
<sequence length="536" mass="60678">MNHEIVAFYGELSIRMVAKAMGGAFHQMQHDLAKAACPVAPKPKKQKNSSKPTLQEIALRFISREGNAGSCSIDENSGCSYTQVTCDVGNFVRHFRTQHPNAARRHGLMSEKDTGARKPRAIAKRLIGIDRRLLLESLTKLVCYHNLPLSCVEWEGLKQLMDPIASALDVTLNRGKNKMIIHAIANRVRAALGKEMKNILLSLKVDSASRFHRHILGINVQYVLDGKIVIRTLGMVEIKERQTAAFLKEKILDVIQSYGVSIEQIFSVTVDNGLTPKIWEFIEHYVQAFEPLDICTKKLQERHVSLSDFYIAWLMTINSVRNMFSNPFAQKLTKALTDRLVKLKSSQAFQMALFVDPRLNFLNSKLFNEDEKLHIQTCIKDTWNRIRRLKPSPSEMSANNSSNSNSQFDDFVTELYGGTLSKTANDATDSSFVQQLKALEAEPRQDHTFDVFKHWVKRRESHPELFEVAMVVVATPSNQISVERSFSALALILTSHRVGLGQDALEDILIIKLNRDIFEKEAELIDWDDLVSNVNS</sequence>
<evidence type="ECO:0000256" key="3">
    <source>
        <dbReference type="ARBA" id="ARBA00022771"/>
    </source>
</evidence>
<feature type="domain" description="HAT C-terminal dimerisation" evidence="6">
    <location>
        <begin position="443"/>
        <end position="512"/>
    </location>
</feature>
<keyword evidence="4" id="KW-0862">Zinc</keyword>
<evidence type="ECO:0000259" key="6">
    <source>
        <dbReference type="Pfam" id="PF05699"/>
    </source>
</evidence>
<dbReference type="GeneID" id="134289713"/>
<keyword evidence="2" id="KW-0479">Metal-binding</keyword>
<organism evidence="7 8">
    <name type="scientific">Aedes albopictus</name>
    <name type="common">Asian tiger mosquito</name>
    <name type="synonym">Stegomyia albopicta</name>
    <dbReference type="NCBI Taxonomy" id="7160"/>
    <lineage>
        <taxon>Eukaryota</taxon>
        <taxon>Metazoa</taxon>
        <taxon>Ecdysozoa</taxon>
        <taxon>Arthropoda</taxon>
        <taxon>Hexapoda</taxon>
        <taxon>Insecta</taxon>
        <taxon>Pterygota</taxon>
        <taxon>Neoptera</taxon>
        <taxon>Endopterygota</taxon>
        <taxon>Diptera</taxon>
        <taxon>Nematocera</taxon>
        <taxon>Culicoidea</taxon>
        <taxon>Culicidae</taxon>
        <taxon>Culicinae</taxon>
        <taxon>Aedini</taxon>
        <taxon>Aedes</taxon>
        <taxon>Stegomyia</taxon>
    </lineage>
</organism>
<dbReference type="InterPro" id="IPR008906">
    <property type="entry name" value="HATC_C_dom"/>
</dbReference>
<dbReference type="Pfam" id="PF05699">
    <property type="entry name" value="Dimer_Tnp_hAT"/>
    <property type="match status" value="1"/>
</dbReference>
<keyword evidence="8" id="KW-1185">Reference proteome</keyword>
<name>A0ABM1ZCQ5_AEDAL</name>
<protein>
    <recommendedName>
        <fullName evidence="6">HAT C-terminal dimerisation domain-containing protein</fullName>
    </recommendedName>
</protein>
<accession>A0ABM1ZCQ5</accession>
<reference evidence="8" key="1">
    <citation type="journal article" date="2015" name="Proc. Natl. Acad. Sci. U.S.A.">
        <title>Genome sequence of the Asian Tiger mosquito, Aedes albopictus, reveals insights into its biology, genetics, and evolution.</title>
        <authorList>
            <person name="Chen X.G."/>
            <person name="Jiang X."/>
            <person name="Gu J."/>
            <person name="Xu M."/>
            <person name="Wu Y."/>
            <person name="Deng Y."/>
            <person name="Zhang C."/>
            <person name="Bonizzoni M."/>
            <person name="Dermauw W."/>
            <person name="Vontas J."/>
            <person name="Armbruster P."/>
            <person name="Huang X."/>
            <person name="Yang Y."/>
            <person name="Zhang H."/>
            <person name="He W."/>
            <person name="Peng H."/>
            <person name="Liu Y."/>
            <person name="Wu K."/>
            <person name="Chen J."/>
            <person name="Lirakis M."/>
            <person name="Topalis P."/>
            <person name="Van Leeuwen T."/>
            <person name="Hall A.B."/>
            <person name="Jiang X."/>
            <person name="Thorpe C."/>
            <person name="Mueller R.L."/>
            <person name="Sun C."/>
            <person name="Waterhouse R.M."/>
            <person name="Yan G."/>
            <person name="Tu Z.J."/>
            <person name="Fang X."/>
            <person name="James A.A."/>
        </authorList>
    </citation>
    <scope>NUCLEOTIDE SEQUENCE [LARGE SCALE GENOMIC DNA]</scope>
    <source>
        <strain evidence="8">Foshan</strain>
    </source>
</reference>
<dbReference type="InterPro" id="IPR012337">
    <property type="entry name" value="RNaseH-like_sf"/>
</dbReference>
<proteinExistence type="predicted"/>
<evidence type="ECO:0000256" key="4">
    <source>
        <dbReference type="ARBA" id="ARBA00022833"/>
    </source>
</evidence>
<dbReference type="InterPro" id="IPR052035">
    <property type="entry name" value="ZnF_BED_domain_contain"/>
</dbReference>
<reference evidence="7" key="2">
    <citation type="submission" date="2025-05" db="UniProtKB">
        <authorList>
            <consortium name="EnsemblMetazoa"/>
        </authorList>
    </citation>
    <scope>IDENTIFICATION</scope>
    <source>
        <strain evidence="7">Foshan</strain>
    </source>
</reference>
<dbReference type="SUPFAM" id="SSF53098">
    <property type="entry name" value="Ribonuclease H-like"/>
    <property type="match status" value="1"/>
</dbReference>